<protein>
    <submittedName>
        <fullName evidence="3">ABC transporter permease</fullName>
    </submittedName>
</protein>
<gene>
    <name evidence="3" type="ORF">JK386_04965</name>
</gene>
<comment type="caution">
    <text evidence="3">The sequence shown here is derived from an EMBL/GenBank/DDBJ whole genome shotgun (WGS) entry which is preliminary data.</text>
</comment>
<dbReference type="AlphaFoldDB" id="A0A938Y8M1"/>
<name>A0A938Y8M1_9ACTN</name>
<keyword evidence="2" id="KW-0812">Transmembrane</keyword>
<dbReference type="EMBL" id="JAERTX010000004">
    <property type="protein sequence ID" value="MBM9459244.1"/>
    <property type="molecule type" value="Genomic_DNA"/>
</dbReference>
<feature type="transmembrane region" description="Helical" evidence="2">
    <location>
        <begin position="196"/>
        <end position="220"/>
    </location>
</feature>
<keyword evidence="4" id="KW-1185">Reference proteome</keyword>
<feature type="compositionally biased region" description="Low complexity" evidence="1">
    <location>
        <begin position="1"/>
        <end position="13"/>
    </location>
</feature>
<feature type="transmembrane region" description="Helical" evidence="2">
    <location>
        <begin position="167"/>
        <end position="189"/>
    </location>
</feature>
<sequence length="275" mass="28773">MSTTATTATGAPAQDVARPAERPVPARTPFPRVLRVELRKMFNTRSGFWLMMGIAILAALATIATVVFVPGEDLTYSAFASAVGLPMGVVLPIVAILAVSSEWSQRTALTTFTLVPSRGRVLVAKLLLTVAIGAVSMVLAAAIGALGNVGGSAIAGVDPTWDVGVEAWGRVLLAQVIGMLFGFMLGVVLRSSPAAIVGYFVCTLVLPGASAALGAVQSWWAEHGAWFDQSWATTRLFDEAAPSAQAWAQIGVSNALWILLPLAFGTRALLRAEVK</sequence>
<keyword evidence="2" id="KW-0472">Membrane</keyword>
<organism evidence="3 4">
    <name type="scientific">Nocardioides faecalis</name>
    <dbReference type="NCBI Taxonomy" id="2803858"/>
    <lineage>
        <taxon>Bacteria</taxon>
        <taxon>Bacillati</taxon>
        <taxon>Actinomycetota</taxon>
        <taxon>Actinomycetes</taxon>
        <taxon>Propionibacteriales</taxon>
        <taxon>Nocardioidaceae</taxon>
        <taxon>Nocardioides</taxon>
    </lineage>
</organism>
<accession>A0A938Y8M1</accession>
<feature type="transmembrane region" description="Helical" evidence="2">
    <location>
        <begin position="76"/>
        <end position="100"/>
    </location>
</feature>
<proteinExistence type="predicted"/>
<feature type="transmembrane region" description="Helical" evidence="2">
    <location>
        <begin position="246"/>
        <end position="270"/>
    </location>
</feature>
<evidence type="ECO:0000256" key="1">
    <source>
        <dbReference type="SAM" id="MobiDB-lite"/>
    </source>
</evidence>
<evidence type="ECO:0000256" key="2">
    <source>
        <dbReference type="SAM" id="Phobius"/>
    </source>
</evidence>
<evidence type="ECO:0000313" key="3">
    <source>
        <dbReference type="EMBL" id="MBM9459244.1"/>
    </source>
</evidence>
<feature type="transmembrane region" description="Helical" evidence="2">
    <location>
        <begin position="121"/>
        <end position="147"/>
    </location>
</feature>
<feature type="region of interest" description="Disordered" evidence="1">
    <location>
        <begin position="1"/>
        <end position="24"/>
    </location>
</feature>
<evidence type="ECO:0000313" key="4">
    <source>
        <dbReference type="Proteomes" id="UP000663791"/>
    </source>
</evidence>
<dbReference type="Proteomes" id="UP000663791">
    <property type="component" value="Unassembled WGS sequence"/>
</dbReference>
<keyword evidence="2" id="KW-1133">Transmembrane helix</keyword>
<reference evidence="3" key="1">
    <citation type="submission" date="2021-01" db="EMBL/GenBank/DDBJ databases">
        <title>Novel species in genus Nocardioides.</title>
        <authorList>
            <person name="Zhang G."/>
        </authorList>
    </citation>
    <scope>NUCLEOTIDE SEQUENCE</scope>
    <source>
        <strain evidence="3">Zg-536</strain>
    </source>
</reference>
<dbReference type="RefSeq" id="WP_205290560.1">
    <property type="nucleotide sequence ID" value="NZ_CP074406.1"/>
</dbReference>
<feature type="transmembrane region" description="Helical" evidence="2">
    <location>
        <begin position="48"/>
        <end position="70"/>
    </location>
</feature>